<dbReference type="Proteomes" id="UP000789390">
    <property type="component" value="Unassembled WGS sequence"/>
</dbReference>
<dbReference type="OrthoDB" id="10602322at2759"/>
<evidence type="ECO:0000256" key="1">
    <source>
        <dbReference type="SAM" id="MobiDB-lite"/>
    </source>
</evidence>
<dbReference type="AlphaFoldDB" id="A0A8J2WVS0"/>
<dbReference type="Gene3D" id="3.40.50.12780">
    <property type="entry name" value="N-terminal domain of ligase-like"/>
    <property type="match status" value="1"/>
</dbReference>
<name>A0A8J2WVS0_9CRUS</name>
<sequence length="558" mass="62353">MDSPDVRKCSLSELRHVFPGCSSHEELYKLSINETDLFWGTLARLRLRWNRDFERVSDCNMEKGSFRWFVGGQLNVSEASSAANSHNLDIGGIQDSIENIPEGDHTYGKKVIQPSDAQQPELQPNQNQDDDDVIVLPSPATATIQPSLSIPSPPRAPYDLTGRMREEPNETLPFKKLPLSKTAFILPVPTSVCPVPTPPQPLVSFITQQQKELFLATSQSCQGENTARFAYRTQPNNALQLSNNVEDPNNEISAKRARVDSPLVTSGPIRAPCDLTGRMIQESQSQTIPDINRIPACNPAVTFPMPTSASNQGFFILVPQPIFRFSPPLISTIPSLNSNCYQVSTPVASSVVASKTVTQNCDGQAQQAQQQQISEKRIVESNPETCQPNKTNEMPKKTNSRRDRDDAYRHQANMVRKLRHRIQQMEKTHAKLLDTVGFGLYERSRKDVRIKRLFRSIDALLSGDDNGEDQPAFLIDQILNFNAKSSKHLKYSQATMRSSFALNSKSTSTYDFIRNQGVLILPCRNTLASHMKKASAKQDDDVAHENDELDDDALQTMT</sequence>
<feature type="compositionally biased region" description="Acidic residues" evidence="1">
    <location>
        <begin position="547"/>
        <end position="558"/>
    </location>
</feature>
<dbReference type="InterPro" id="IPR042099">
    <property type="entry name" value="ANL_N_sf"/>
</dbReference>
<feature type="region of interest" description="Disordered" evidence="1">
    <location>
        <begin position="535"/>
        <end position="558"/>
    </location>
</feature>
<proteinExistence type="predicted"/>
<evidence type="ECO:0000259" key="2">
    <source>
        <dbReference type="Pfam" id="PF16177"/>
    </source>
</evidence>
<organism evidence="3 4">
    <name type="scientific">Daphnia galeata</name>
    <dbReference type="NCBI Taxonomy" id="27404"/>
    <lineage>
        <taxon>Eukaryota</taxon>
        <taxon>Metazoa</taxon>
        <taxon>Ecdysozoa</taxon>
        <taxon>Arthropoda</taxon>
        <taxon>Crustacea</taxon>
        <taxon>Branchiopoda</taxon>
        <taxon>Diplostraca</taxon>
        <taxon>Cladocera</taxon>
        <taxon>Anomopoda</taxon>
        <taxon>Daphniidae</taxon>
        <taxon>Daphnia</taxon>
    </lineage>
</organism>
<dbReference type="EMBL" id="CAKKLH010000341">
    <property type="protein sequence ID" value="CAH0113535.1"/>
    <property type="molecule type" value="Genomic_DNA"/>
</dbReference>
<feature type="compositionally biased region" description="Basic and acidic residues" evidence="1">
    <location>
        <begin position="536"/>
        <end position="546"/>
    </location>
</feature>
<dbReference type="Pfam" id="PF16177">
    <property type="entry name" value="ACAS_N"/>
    <property type="match status" value="1"/>
</dbReference>
<reference evidence="3" key="1">
    <citation type="submission" date="2021-11" db="EMBL/GenBank/DDBJ databases">
        <authorList>
            <person name="Schell T."/>
        </authorList>
    </citation>
    <scope>NUCLEOTIDE SEQUENCE</scope>
    <source>
        <strain evidence="3">M5</strain>
    </source>
</reference>
<protein>
    <recommendedName>
        <fullName evidence="2">Acetyl-coenzyme A synthetase N-terminal domain-containing protein</fullName>
    </recommendedName>
</protein>
<feature type="compositionally biased region" description="Basic and acidic residues" evidence="1">
    <location>
        <begin position="393"/>
        <end position="405"/>
    </location>
</feature>
<keyword evidence="4" id="KW-1185">Reference proteome</keyword>
<evidence type="ECO:0000313" key="3">
    <source>
        <dbReference type="EMBL" id="CAH0113535.1"/>
    </source>
</evidence>
<evidence type="ECO:0000313" key="4">
    <source>
        <dbReference type="Proteomes" id="UP000789390"/>
    </source>
</evidence>
<dbReference type="InterPro" id="IPR032387">
    <property type="entry name" value="ACAS_N"/>
</dbReference>
<accession>A0A8J2WVS0</accession>
<feature type="compositionally biased region" description="Polar residues" evidence="1">
    <location>
        <begin position="383"/>
        <end position="392"/>
    </location>
</feature>
<feature type="region of interest" description="Disordered" evidence="1">
    <location>
        <begin position="383"/>
        <end position="405"/>
    </location>
</feature>
<gene>
    <name evidence="3" type="ORF">DGAL_LOCUS17432</name>
</gene>
<feature type="domain" description="Acetyl-coenzyme A synthetase N-terminal" evidence="2">
    <location>
        <begin position="25"/>
        <end position="78"/>
    </location>
</feature>
<comment type="caution">
    <text evidence="3">The sequence shown here is derived from an EMBL/GenBank/DDBJ whole genome shotgun (WGS) entry which is preliminary data.</text>
</comment>